<sequence>MLRVLCAFLALPLLATAAPVPPADNRASEEALKQAVEVLNKAGGDANTRVDLWCGVAQLRQRLGDRSGALEALREARTISDKRPRAAVESWVRFATVLGRFGEAKAVLDLAATVPEKMEKRRDNPRNTVLQEAATAAAHAGHTRAAEQITEALTDAAARERLRETIRRSVIVARLKAGDATAALNALEELTSAEEKVFALVGRPMPGIGYDDIGETDGIASARLQAGDKDGAKDAALKALALLPDVDKPRRTVTALAVVRVLARLDDVPGAKKALAHIPAADPARVGKDEDRGRATQELLAKGFVAAAEVRTGGDAKDIVKDVSSRGDRAYLLHHIALAQARVGRKDEAKTSFALALEHAAADPEGRGTPHNIASAQALAGDVDGAARTADQFRCSVVTWVNIAHAQIRAGNFDSAREIAGARIARESASWYATILRNVAREQAGAGRAAAVREWAGKLDDELLRVQALLGLAEGLYRAPVKQPAKR</sequence>
<gene>
    <name evidence="2" type="ORF">J8F10_04680</name>
</gene>
<comment type="caution">
    <text evidence="2">The sequence shown here is derived from an EMBL/GenBank/DDBJ whole genome shotgun (WGS) entry which is preliminary data.</text>
</comment>
<evidence type="ECO:0000256" key="1">
    <source>
        <dbReference type="SAM" id="SignalP"/>
    </source>
</evidence>
<organism evidence="2 3">
    <name type="scientific">Gemmata palustris</name>
    <dbReference type="NCBI Taxonomy" id="2822762"/>
    <lineage>
        <taxon>Bacteria</taxon>
        <taxon>Pseudomonadati</taxon>
        <taxon>Planctomycetota</taxon>
        <taxon>Planctomycetia</taxon>
        <taxon>Gemmatales</taxon>
        <taxon>Gemmataceae</taxon>
        <taxon>Gemmata</taxon>
    </lineage>
</organism>
<evidence type="ECO:0008006" key="4">
    <source>
        <dbReference type="Google" id="ProtNLM"/>
    </source>
</evidence>
<name>A0ABS5BLL5_9BACT</name>
<evidence type="ECO:0000313" key="2">
    <source>
        <dbReference type="EMBL" id="MBP3954578.1"/>
    </source>
</evidence>
<keyword evidence="3" id="KW-1185">Reference proteome</keyword>
<protein>
    <recommendedName>
        <fullName evidence="4">Tetratricopeptide repeat protein</fullName>
    </recommendedName>
</protein>
<reference evidence="2 3" key="1">
    <citation type="submission" date="2021-04" db="EMBL/GenBank/DDBJ databases">
        <authorList>
            <person name="Ivanova A."/>
        </authorList>
    </citation>
    <scope>NUCLEOTIDE SEQUENCE [LARGE SCALE GENOMIC DNA]</scope>
    <source>
        <strain evidence="2 3">G18</strain>
    </source>
</reference>
<dbReference type="SMART" id="SM00028">
    <property type="entry name" value="TPR"/>
    <property type="match status" value="4"/>
</dbReference>
<dbReference type="EMBL" id="JAGKQQ010000001">
    <property type="protein sequence ID" value="MBP3954578.1"/>
    <property type="molecule type" value="Genomic_DNA"/>
</dbReference>
<dbReference type="RefSeq" id="WP_210652700.1">
    <property type="nucleotide sequence ID" value="NZ_JAGKQQ010000001.1"/>
</dbReference>
<feature type="signal peptide" evidence="1">
    <location>
        <begin position="1"/>
        <end position="17"/>
    </location>
</feature>
<dbReference type="InterPro" id="IPR019734">
    <property type="entry name" value="TPR_rpt"/>
</dbReference>
<accession>A0ABS5BLL5</accession>
<feature type="chain" id="PRO_5045954770" description="Tetratricopeptide repeat protein" evidence="1">
    <location>
        <begin position="18"/>
        <end position="487"/>
    </location>
</feature>
<dbReference type="Proteomes" id="UP000676565">
    <property type="component" value="Unassembled WGS sequence"/>
</dbReference>
<dbReference type="InterPro" id="IPR011990">
    <property type="entry name" value="TPR-like_helical_dom_sf"/>
</dbReference>
<dbReference type="SUPFAM" id="SSF48452">
    <property type="entry name" value="TPR-like"/>
    <property type="match status" value="1"/>
</dbReference>
<dbReference type="Gene3D" id="1.25.40.10">
    <property type="entry name" value="Tetratricopeptide repeat domain"/>
    <property type="match status" value="2"/>
</dbReference>
<evidence type="ECO:0000313" key="3">
    <source>
        <dbReference type="Proteomes" id="UP000676565"/>
    </source>
</evidence>
<proteinExistence type="predicted"/>
<keyword evidence="1" id="KW-0732">Signal</keyword>